<comment type="caution">
    <text evidence="3">The sequence shown here is derived from an EMBL/GenBank/DDBJ whole genome shotgun (WGS) entry which is preliminary data.</text>
</comment>
<dbReference type="InterPro" id="IPR011990">
    <property type="entry name" value="TPR-like_helical_dom_sf"/>
</dbReference>
<feature type="repeat" description="PPR" evidence="2">
    <location>
        <begin position="1"/>
        <end position="28"/>
    </location>
</feature>
<gene>
    <name evidence="3" type="ORF">KP509_17G031900</name>
</gene>
<evidence type="ECO:0000256" key="2">
    <source>
        <dbReference type="PROSITE-ProRule" id="PRU00708"/>
    </source>
</evidence>
<organism evidence="3 4">
    <name type="scientific">Ceratopteris richardii</name>
    <name type="common">Triangle waterfern</name>
    <dbReference type="NCBI Taxonomy" id="49495"/>
    <lineage>
        <taxon>Eukaryota</taxon>
        <taxon>Viridiplantae</taxon>
        <taxon>Streptophyta</taxon>
        <taxon>Embryophyta</taxon>
        <taxon>Tracheophyta</taxon>
        <taxon>Polypodiopsida</taxon>
        <taxon>Polypodiidae</taxon>
        <taxon>Polypodiales</taxon>
        <taxon>Pteridineae</taxon>
        <taxon>Pteridaceae</taxon>
        <taxon>Parkerioideae</taxon>
        <taxon>Ceratopteris</taxon>
    </lineage>
</organism>
<dbReference type="NCBIfam" id="TIGR00756">
    <property type="entry name" value="PPR"/>
    <property type="match status" value="4"/>
</dbReference>
<sequence>MIGAFTQAGLCDTALYLFQQIQKEGIEPDLTSIVCIMKACGCVAALEQGKIIHGYVIKRGFEMDVHVGSALICMYVSCGRLDDGVDVFEGLQAHNVVVFNAMITGFAKNNNFSLALKTYSAMEGCECKPNRVTYLSLLTTCSNLGLVKDGCDLGVYVIKRGFEMDVHVCSALICMYASCGSLDDGVFEVLQARNVVVFNAMITGFAKNNNFSLALKTYSAMEGCECKPNGVTYLSLLTACSNLGLVKEGCDLFKSMKEHVNLLGLDHYNTLVDIFGHAGLLLYSEDLLETIPFQANPVGWLSLLSSC</sequence>
<evidence type="ECO:0000313" key="4">
    <source>
        <dbReference type="Proteomes" id="UP000825935"/>
    </source>
</evidence>
<dbReference type="Pfam" id="PF13041">
    <property type="entry name" value="PPR_2"/>
    <property type="match status" value="2"/>
</dbReference>
<reference evidence="3" key="1">
    <citation type="submission" date="2021-08" db="EMBL/GenBank/DDBJ databases">
        <title>WGS assembly of Ceratopteris richardii.</title>
        <authorList>
            <person name="Marchant D.B."/>
            <person name="Chen G."/>
            <person name="Jenkins J."/>
            <person name="Shu S."/>
            <person name="Leebens-Mack J."/>
            <person name="Grimwood J."/>
            <person name="Schmutz J."/>
            <person name="Soltis P."/>
            <person name="Soltis D."/>
            <person name="Chen Z.-H."/>
        </authorList>
    </citation>
    <scope>NUCLEOTIDE SEQUENCE</scope>
    <source>
        <strain evidence="3">Whitten #5841</strain>
        <tissue evidence="3">Leaf</tissue>
    </source>
</reference>
<dbReference type="Pfam" id="PF01535">
    <property type="entry name" value="PPR"/>
    <property type="match status" value="2"/>
</dbReference>
<dbReference type="GO" id="GO:0009451">
    <property type="term" value="P:RNA modification"/>
    <property type="evidence" value="ECO:0007669"/>
    <property type="project" value="InterPro"/>
</dbReference>
<keyword evidence="4" id="KW-1185">Reference proteome</keyword>
<feature type="repeat" description="PPR" evidence="2">
    <location>
        <begin position="229"/>
        <end position="259"/>
    </location>
</feature>
<proteinExistence type="predicted"/>
<accession>A0A8T2SV71</accession>
<keyword evidence="1" id="KW-0677">Repeat</keyword>
<dbReference type="GO" id="GO:0003723">
    <property type="term" value="F:RNA binding"/>
    <property type="evidence" value="ECO:0007669"/>
    <property type="project" value="InterPro"/>
</dbReference>
<dbReference type="AlphaFoldDB" id="A0A8T2SV71"/>
<name>A0A8T2SV71_CERRI</name>
<dbReference type="FunFam" id="1.25.40.10:FF:000158">
    <property type="entry name" value="pentatricopeptide repeat-containing protein At2g33680"/>
    <property type="match status" value="1"/>
</dbReference>
<dbReference type="OMA" id="TSIVCIM"/>
<evidence type="ECO:0000256" key="1">
    <source>
        <dbReference type="ARBA" id="ARBA00022737"/>
    </source>
</evidence>
<evidence type="ECO:0008006" key="5">
    <source>
        <dbReference type="Google" id="ProtNLM"/>
    </source>
</evidence>
<dbReference type="Proteomes" id="UP000825935">
    <property type="component" value="Chromosome 17"/>
</dbReference>
<dbReference type="GO" id="GO:0048731">
    <property type="term" value="P:system development"/>
    <property type="evidence" value="ECO:0007669"/>
    <property type="project" value="UniProtKB-ARBA"/>
</dbReference>
<dbReference type="InterPro" id="IPR046960">
    <property type="entry name" value="PPR_At4g14850-like_plant"/>
</dbReference>
<dbReference type="PROSITE" id="PS51375">
    <property type="entry name" value="PPR"/>
    <property type="match status" value="4"/>
</dbReference>
<dbReference type="OrthoDB" id="1893323at2759"/>
<dbReference type="EMBL" id="CM035422">
    <property type="protein sequence ID" value="KAH7372979.1"/>
    <property type="molecule type" value="Genomic_DNA"/>
</dbReference>
<dbReference type="FunFam" id="1.25.40.10:FF:000031">
    <property type="entry name" value="Pentatricopeptide repeat-containing protein mitochondrial"/>
    <property type="match status" value="1"/>
</dbReference>
<protein>
    <recommendedName>
        <fullName evidence="5">Pentatricopeptide repeat-containing protein</fullName>
    </recommendedName>
</protein>
<evidence type="ECO:0000313" key="3">
    <source>
        <dbReference type="EMBL" id="KAH7372979.1"/>
    </source>
</evidence>
<dbReference type="InterPro" id="IPR002885">
    <property type="entry name" value="PPR_rpt"/>
</dbReference>
<dbReference type="Gene3D" id="1.25.40.10">
    <property type="entry name" value="Tetratricopeptide repeat domain"/>
    <property type="match status" value="3"/>
</dbReference>
<dbReference type="PANTHER" id="PTHR47926">
    <property type="entry name" value="PENTATRICOPEPTIDE REPEAT-CONTAINING PROTEIN"/>
    <property type="match status" value="1"/>
</dbReference>
<feature type="repeat" description="PPR" evidence="2">
    <location>
        <begin position="95"/>
        <end position="129"/>
    </location>
</feature>
<feature type="repeat" description="PPR" evidence="2">
    <location>
        <begin position="194"/>
        <end position="228"/>
    </location>
</feature>